<dbReference type="EMBL" id="LJIG01001988">
    <property type="protein sequence ID" value="KRT84952.1"/>
    <property type="molecule type" value="Genomic_DNA"/>
</dbReference>
<dbReference type="SFLD" id="SFLDG01153">
    <property type="entry name" value="Main.4:_Theta-like"/>
    <property type="match status" value="1"/>
</dbReference>
<dbReference type="SFLD" id="SFLDS00019">
    <property type="entry name" value="Glutathione_Transferase_(cytos"/>
    <property type="match status" value="1"/>
</dbReference>
<keyword evidence="5" id="KW-1185">Reference proteome</keyword>
<evidence type="ECO:0000259" key="3">
    <source>
        <dbReference type="PROSITE" id="PS50405"/>
    </source>
</evidence>
<sequence>MALTLYSTEISPPCRAVLMTSKALGLSLNVKEYNLLKGGHLTPEFLKLNPQHTVPTLEDGEVVLTNSHAISIYLVEKYGQDDTLYPKDIVTRALINQRLFFDEGTVFSVLYETMRYTVVRNVGEEKHRIPELNKVKAKVAYEFLEAFLESGAWVAGGTAPTIADLHLATTVTTLDVLIPFEQNKHPNILRWLEKCRGLSYYSESGLVAYKETVLPLLADA</sequence>
<dbReference type="InterPro" id="IPR004045">
    <property type="entry name" value="Glutathione_S-Trfase_N"/>
</dbReference>
<dbReference type="Pfam" id="PF00043">
    <property type="entry name" value="GST_C"/>
    <property type="match status" value="1"/>
</dbReference>
<name>A0A0T6BC69_9SCAR</name>
<dbReference type="FunFam" id="3.40.30.10:FF:000034">
    <property type="entry name" value="glutathione S-transferase 1"/>
    <property type="match status" value="1"/>
</dbReference>
<dbReference type="SUPFAM" id="SSF47616">
    <property type="entry name" value="GST C-terminal domain-like"/>
    <property type="match status" value="1"/>
</dbReference>
<evidence type="ECO:0000259" key="2">
    <source>
        <dbReference type="PROSITE" id="PS50404"/>
    </source>
</evidence>
<evidence type="ECO:0000256" key="1">
    <source>
        <dbReference type="ARBA" id="ARBA00011738"/>
    </source>
</evidence>
<dbReference type="InterPro" id="IPR040079">
    <property type="entry name" value="Glutathione_S-Trfase"/>
</dbReference>
<dbReference type="Gene3D" id="1.20.1050.10">
    <property type="match status" value="1"/>
</dbReference>
<dbReference type="AlphaFoldDB" id="A0A0T6BC69"/>
<comment type="caution">
    <text evidence="4">The sequence shown here is derived from an EMBL/GenBank/DDBJ whole genome shotgun (WGS) entry which is preliminary data.</text>
</comment>
<reference evidence="4 5" key="1">
    <citation type="submission" date="2015-09" db="EMBL/GenBank/DDBJ databases">
        <title>Draft genome of the scarab beetle Oryctes borbonicus.</title>
        <authorList>
            <person name="Meyer J.M."/>
            <person name="Markov G.V."/>
            <person name="Baskaran P."/>
            <person name="Herrmann M."/>
            <person name="Sommer R.J."/>
            <person name="Roedelsperger C."/>
        </authorList>
    </citation>
    <scope>NUCLEOTIDE SEQUENCE [LARGE SCALE GENOMIC DNA]</scope>
    <source>
        <strain evidence="4">OB123</strain>
        <tissue evidence="4">Whole animal</tissue>
    </source>
</reference>
<dbReference type="Pfam" id="PF13417">
    <property type="entry name" value="GST_N_3"/>
    <property type="match status" value="1"/>
</dbReference>
<accession>A0A0T6BC69</accession>
<dbReference type="InterPro" id="IPR010987">
    <property type="entry name" value="Glutathione-S-Trfase_C-like"/>
</dbReference>
<feature type="domain" description="GST N-terminal" evidence="2">
    <location>
        <begin position="1"/>
        <end position="82"/>
    </location>
</feature>
<dbReference type="PANTHER" id="PTHR43969">
    <property type="entry name" value="GLUTATHIONE S TRANSFERASE D10, ISOFORM A-RELATED"/>
    <property type="match status" value="1"/>
</dbReference>
<dbReference type="CDD" id="cd03177">
    <property type="entry name" value="GST_C_Delta_Epsilon"/>
    <property type="match status" value="1"/>
</dbReference>
<keyword evidence="4" id="KW-0808">Transferase</keyword>
<protein>
    <submittedName>
        <fullName evidence="4">Glutathione S-transferase</fullName>
    </submittedName>
</protein>
<dbReference type="Gene3D" id="3.40.30.10">
    <property type="entry name" value="Glutaredoxin"/>
    <property type="match status" value="1"/>
</dbReference>
<dbReference type="OrthoDB" id="2309723at2759"/>
<evidence type="ECO:0000313" key="4">
    <source>
        <dbReference type="EMBL" id="KRT84952.1"/>
    </source>
</evidence>
<dbReference type="InterPro" id="IPR036249">
    <property type="entry name" value="Thioredoxin-like_sf"/>
</dbReference>
<dbReference type="GO" id="GO:0006749">
    <property type="term" value="P:glutathione metabolic process"/>
    <property type="evidence" value="ECO:0007669"/>
    <property type="project" value="TreeGrafter"/>
</dbReference>
<comment type="subunit">
    <text evidence="1">Homodimer.</text>
</comment>
<dbReference type="PANTHER" id="PTHR43969:SF9">
    <property type="entry name" value="GLUTATHIONE S TRANSFERASE D10, ISOFORM A-RELATED"/>
    <property type="match status" value="1"/>
</dbReference>
<dbReference type="PROSITE" id="PS50404">
    <property type="entry name" value="GST_NTER"/>
    <property type="match status" value="1"/>
</dbReference>
<proteinExistence type="predicted"/>
<dbReference type="SUPFAM" id="SSF52833">
    <property type="entry name" value="Thioredoxin-like"/>
    <property type="match status" value="1"/>
</dbReference>
<dbReference type="InterPro" id="IPR036282">
    <property type="entry name" value="Glutathione-S-Trfase_C_sf"/>
</dbReference>
<dbReference type="CDD" id="cd03045">
    <property type="entry name" value="GST_N_Delta_Epsilon"/>
    <property type="match status" value="1"/>
</dbReference>
<gene>
    <name evidence="4" type="ORF">AMK59_1513</name>
</gene>
<dbReference type="FunFam" id="1.20.1050.10:FF:000007">
    <property type="entry name" value="Glutathione S-transferase 1-1"/>
    <property type="match status" value="1"/>
</dbReference>
<evidence type="ECO:0000313" key="5">
    <source>
        <dbReference type="Proteomes" id="UP000051574"/>
    </source>
</evidence>
<dbReference type="GO" id="GO:0004364">
    <property type="term" value="F:glutathione transferase activity"/>
    <property type="evidence" value="ECO:0007669"/>
    <property type="project" value="TreeGrafter"/>
</dbReference>
<dbReference type="PROSITE" id="PS50405">
    <property type="entry name" value="GST_CTER"/>
    <property type="match status" value="1"/>
</dbReference>
<organism evidence="4 5">
    <name type="scientific">Oryctes borbonicus</name>
    <dbReference type="NCBI Taxonomy" id="1629725"/>
    <lineage>
        <taxon>Eukaryota</taxon>
        <taxon>Metazoa</taxon>
        <taxon>Ecdysozoa</taxon>
        <taxon>Arthropoda</taxon>
        <taxon>Hexapoda</taxon>
        <taxon>Insecta</taxon>
        <taxon>Pterygota</taxon>
        <taxon>Neoptera</taxon>
        <taxon>Endopterygota</taxon>
        <taxon>Coleoptera</taxon>
        <taxon>Polyphaga</taxon>
        <taxon>Scarabaeiformia</taxon>
        <taxon>Scarabaeidae</taxon>
        <taxon>Dynastinae</taxon>
        <taxon>Oryctes</taxon>
    </lineage>
</organism>
<feature type="domain" description="GST C-terminal" evidence="3">
    <location>
        <begin position="88"/>
        <end position="216"/>
    </location>
</feature>
<dbReference type="InterPro" id="IPR004046">
    <property type="entry name" value="GST_C"/>
</dbReference>
<dbReference type="SFLD" id="SFLDG00358">
    <property type="entry name" value="Main_(cytGST)"/>
    <property type="match status" value="1"/>
</dbReference>
<dbReference type="Proteomes" id="UP000051574">
    <property type="component" value="Unassembled WGS sequence"/>
</dbReference>